<dbReference type="Gene3D" id="3.90.190.20">
    <property type="entry name" value="Mur ligase, C-terminal domain"/>
    <property type="match status" value="1"/>
</dbReference>
<dbReference type="Pfam" id="PF08245">
    <property type="entry name" value="Mur_ligase_M"/>
    <property type="match status" value="1"/>
</dbReference>
<evidence type="ECO:0000256" key="8">
    <source>
        <dbReference type="ARBA" id="ARBA00030592"/>
    </source>
</evidence>
<comment type="caution">
    <text evidence="13">The sequence shown here is derived from an EMBL/GenBank/DDBJ whole genome shotgun (WGS) entry which is preliminary data.</text>
</comment>
<dbReference type="Gene3D" id="3.40.1190.10">
    <property type="entry name" value="Mur-like, catalytic domain"/>
    <property type="match status" value="1"/>
</dbReference>
<dbReference type="EC" id="6.3.2.17" evidence="2"/>
<evidence type="ECO:0000256" key="1">
    <source>
        <dbReference type="ARBA" id="ARBA00008276"/>
    </source>
</evidence>
<evidence type="ECO:0000259" key="11">
    <source>
        <dbReference type="Pfam" id="PF02875"/>
    </source>
</evidence>
<organism evidence="13 14">
    <name type="scientific">Agathobaculum hominis</name>
    <dbReference type="NCBI Taxonomy" id="2763014"/>
    <lineage>
        <taxon>Bacteria</taxon>
        <taxon>Bacillati</taxon>
        <taxon>Bacillota</taxon>
        <taxon>Clostridia</taxon>
        <taxon>Eubacteriales</taxon>
        <taxon>Butyricicoccaceae</taxon>
        <taxon>Agathobaculum</taxon>
    </lineage>
</organism>
<keyword evidence="14" id="KW-1185">Reference proteome</keyword>
<dbReference type="SUPFAM" id="SSF53244">
    <property type="entry name" value="MurD-like peptide ligases, peptide-binding domain"/>
    <property type="match status" value="1"/>
</dbReference>
<evidence type="ECO:0000256" key="2">
    <source>
        <dbReference type="ARBA" id="ARBA00013025"/>
    </source>
</evidence>
<evidence type="ECO:0000256" key="6">
    <source>
        <dbReference type="ARBA" id="ARBA00022840"/>
    </source>
</evidence>
<keyword evidence="3 10" id="KW-0436">Ligase</keyword>
<sequence length="434" mass="46759">MDTEFPKTAVEYIHSLGRFSGRPGLHRIRALCKALGDPQDRLRFVHLAGTNGKGSTATMIASALQAAGLRTGLYTSPYLVQFYERIRIDGSMISSDDLAHLSERVAVACESLTLPEGETIGEFEFTTAVAFLYFVEQGCDIVVLETGLGGRCDATNVIRSPEVCVITPISLDHMAVLGDTVAEIAGEKAGIIKSGADVVCANGQEEDALAVLRHVTASQGAVWHESADTLRVLRCDLNGSAFICDGQGYTIAMPGRHQLQNASTALRTLDALRLRGWDIPVEAAVRGLARARIAGRLERVVDAPLVLLDGAHNAAGIDALCGAVHDLLKMRRLHVVMGMVCDKEYEYCVHRMARQADAFYACTTNAAERSLGEQTIASLAEQECGEVYDCRSTEHALELALDHASPTDCILVCGSLFLTGEAEKILRGRPKTTD</sequence>
<reference evidence="13 14" key="1">
    <citation type="submission" date="2020-08" db="EMBL/GenBank/DDBJ databases">
        <title>Genome public.</title>
        <authorList>
            <person name="Liu C."/>
            <person name="Sun Q."/>
        </authorList>
    </citation>
    <scope>NUCLEOTIDE SEQUENCE [LARGE SCALE GENOMIC DNA]</scope>
    <source>
        <strain evidence="13 14">M2</strain>
    </source>
</reference>
<dbReference type="PANTHER" id="PTHR11136">
    <property type="entry name" value="FOLYLPOLYGLUTAMATE SYNTHASE-RELATED"/>
    <property type="match status" value="1"/>
</dbReference>
<keyword evidence="7" id="KW-0460">Magnesium</keyword>
<evidence type="ECO:0000256" key="5">
    <source>
        <dbReference type="ARBA" id="ARBA00022741"/>
    </source>
</evidence>
<dbReference type="PIRSF" id="PIRSF001563">
    <property type="entry name" value="Folylpolyglu_synth"/>
    <property type="match status" value="1"/>
</dbReference>
<keyword evidence="5 10" id="KW-0547">Nucleotide-binding</keyword>
<dbReference type="InterPro" id="IPR004101">
    <property type="entry name" value="Mur_ligase_C"/>
</dbReference>
<dbReference type="InterPro" id="IPR013221">
    <property type="entry name" value="Mur_ligase_cen"/>
</dbReference>
<dbReference type="EMBL" id="JACOPK010000004">
    <property type="protein sequence ID" value="MBC5695527.1"/>
    <property type="molecule type" value="Genomic_DNA"/>
</dbReference>
<dbReference type="InterPro" id="IPR001645">
    <property type="entry name" value="Folylpolyglutamate_synth"/>
</dbReference>
<comment type="similarity">
    <text evidence="1 10">Belongs to the folylpolyglutamate synthase family.</text>
</comment>
<dbReference type="NCBIfam" id="TIGR01499">
    <property type="entry name" value="folC"/>
    <property type="match status" value="1"/>
</dbReference>
<dbReference type="InterPro" id="IPR036615">
    <property type="entry name" value="Mur_ligase_C_dom_sf"/>
</dbReference>
<evidence type="ECO:0000256" key="7">
    <source>
        <dbReference type="ARBA" id="ARBA00022842"/>
    </source>
</evidence>
<keyword evidence="4" id="KW-0479">Metal-binding</keyword>
<evidence type="ECO:0000256" key="10">
    <source>
        <dbReference type="PIRNR" id="PIRNR001563"/>
    </source>
</evidence>
<dbReference type="PROSITE" id="PS01012">
    <property type="entry name" value="FOLYLPOLYGLU_SYNT_2"/>
    <property type="match status" value="1"/>
</dbReference>
<dbReference type="PANTHER" id="PTHR11136:SF0">
    <property type="entry name" value="DIHYDROFOLATE SYNTHETASE-RELATED"/>
    <property type="match status" value="1"/>
</dbReference>
<dbReference type="Pfam" id="PF02875">
    <property type="entry name" value="Mur_ligase_C"/>
    <property type="match status" value="1"/>
</dbReference>
<accession>A0ABR7GMI8</accession>
<evidence type="ECO:0000313" key="14">
    <source>
        <dbReference type="Proteomes" id="UP000641741"/>
    </source>
</evidence>
<protein>
    <recommendedName>
        <fullName evidence="2">tetrahydrofolate synthase</fullName>
        <ecNumber evidence="2">6.3.2.17</ecNumber>
    </recommendedName>
    <alternativeName>
        <fullName evidence="8">Tetrahydrofolylpolyglutamate synthase</fullName>
    </alternativeName>
</protein>
<proteinExistence type="inferred from homology"/>
<evidence type="ECO:0000259" key="12">
    <source>
        <dbReference type="Pfam" id="PF08245"/>
    </source>
</evidence>
<dbReference type="InterPro" id="IPR036565">
    <property type="entry name" value="Mur-like_cat_sf"/>
</dbReference>
<dbReference type="SUPFAM" id="SSF53623">
    <property type="entry name" value="MurD-like peptide ligases, catalytic domain"/>
    <property type="match status" value="1"/>
</dbReference>
<dbReference type="Proteomes" id="UP000641741">
    <property type="component" value="Unassembled WGS sequence"/>
</dbReference>
<dbReference type="RefSeq" id="WP_186969778.1">
    <property type="nucleotide sequence ID" value="NZ_JACOPK010000004.1"/>
</dbReference>
<evidence type="ECO:0000256" key="9">
    <source>
        <dbReference type="ARBA" id="ARBA00047493"/>
    </source>
</evidence>
<evidence type="ECO:0000256" key="3">
    <source>
        <dbReference type="ARBA" id="ARBA00022598"/>
    </source>
</evidence>
<evidence type="ECO:0000256" key="4">
    <source>
        <dbReference type="ARBA" id="ARBA00022723"/>
    </source>
</evidence>
<evidence type="ECO:0000313" key="13">
    <source>
        <dbReference type="EMBL" id="MBC5695527.1"/>
    </source>
</evidence>
<keyword evidence="6 10" id="KW-0067">ATP-binding</keyword>
<feature type="domain" description="Mur ligase central" evidence="12">
    <location>
        <begin position="48"/>
        <end position="266"/>
    </location>
</feature>
<name>A0ABR7GMI8_9FIRM</name>
<gene>
    <name evidence="13" type="ORF">H8S02_06150</name>
</gene>
<feature type="domain" description="Mur ligase C-terminal" evidence="11">
    <location>
        <begin position="295"/>
        <end position="415"/>
    </location>
</feature>
<dbReference type="InterPro" id="IPR018109">
    <property type="entry name" value="Folylpolyglutamate_synth_CS"/>
</dbReference>
<comment type="catalytic activity">
    <reaction evidence="9">
        <text>(6S)-5,6,7,8-tetrahydrofolyl-(gamma-L-Glu)(n) + L-glutamate + ATP = (6S)-5,6,7,8-tetrahydrofolyl-(gamma-L-Glu)(n+1) + ADP + phosphate + H(+)</text>
        <dbReference type="Rhea" id="RHEA:10580"/>
        <dbReference type="Rhea" id="RHEA-COMP:14738"/>
        <dbReference type="Rhea" id="RHEA-COMP:14740"/>
        <dbReference type="ChEBI" id="CHEBI:15378"/>
        <dbReference type="ChEBI" id="CHEBI:29985"/>
        <dbReference type="ChEBI" id="CHEBI:30616"/>
        <dbReference type="ChEBI" id="CHEBI:43474"/>
        <dbReference type="ChEBI" id="CHEBI:141005"/>
        <dbReference type="ChEBI" id="CHEBI:456216"/>
        <dbReference type="EC" id="6.3.2.17"/>
    </reaction>
</comment>